<protein>
    <recommendedName>
        <fullName evidence="1">UspA domain-containing protein</fullName>
    </recommendedName>
</protein>
<dbReference type="CDD" id="cd00293">
    <property type="entry name" value="USP-like"/>
    <property type="match status" value="1"/>
</dbReference>
<dbReference type="Gene3D" id="3.40.50.620">
    <property type="entry name" value="HUPs"/>
    <property type="match status" value="1"/>
</dbReference>
<keyword evidence="3" id="KW-1185">Reference proteome</keyword>
<dbReference type="AlphaFoldDB" id="A0A7I8KIG7"/>
<reference evidence="2" key="1">
    <citation type="submission" date="2020-02" db="EMBL/GenBank/DDBJ databases">
        <authorList>
            <person name="Scholz U."/>
            <person name="Mascher M."/>
            <person name="Fiebig A."/>
        </authorList>
    </citation>
    <scope>NUCLEOTIDE SEQUENCE</scope>
</reference>
<dbReference type="InterPro" id="IPR014729">
    <property type="entry name" value="Rossmann-like_a/b/a_fold"/>
</dbReference>
<feature type="domain" description="UspA" evidence="1">
    <location>
        <begin position="65"/>
        <end position="192"/>
    </location>
</feature>
<evidence type="ECO:0000313" key="2">
    <source>
        <dbReference type="EMBL" id="CAA7396785.1"/>
    </source>
</evidence>
<dbReference type="EMBL" id="LR746268">
    <property type="protein sequence ID" value="CAA7396785.1"/>
    <property type="molecule type" value="Genomic_DNA"/>
</dbReference>
<dbReference type="SUPFAM" id="SSF52402">
    <property type="entry name" value="Adenine nucleotide alpha hydrolases-like"/>
    <property type="match status" value="1"/>
</dbReference>
<dbReference type="InterPro" id="IPR006016">
    <property type="entry name" value="UspA"/>
</dbReference>
<organism evidence="2 3">
    <name type="scientific">Spirodela intermedia</name>
    <name type="common">Intermediate duckweed</name>
    <dbReference type="NCBI Taxonomy" id="51605"/>
    <lineage>
        <taxon>Eukaryota</taxon>
        <taxon>Viridiplantae</taxon>
        <taxon>Streptophyta</taxon>
        <taxon>Embryophyta</taxon>
        <taxon>Tracheophyta</taxon>
        <taxon>Spermatophyta</taxon>
        <taxon>Magnoliopsida</taxon>
        <taxon>Liliopsida</taxon>
        <taxon>Araceae</taxon>
        <taxon>Lemnoideae</taxon>
        <taxon>Spirodela</taxon>
    </lineage>
</organism>
<proteinExistence type="predicted"/>
<dbReference type="Proteomes" id="UP000663760">
    <property type="component" value="Chromosome 5"/>
</dbReference>
<name>A0A7I8KIG7_SPIIN</name>
<dbReference type="PANTHER" id="PTHR47125:SF2">
    <property type="entry name" value="ADENINE NUCLEOTIDE ALPHA HYDROLASES-LIKE SUPERFAMILY PROTEIN"/>
    <property type="match status" value="1"/>
</dbReference>
<dbReference type="OrthoDB" id="672525at2759"/>
<evidence type="ECO:0000259" key="1">
    <source>
        <dbReference type="Pfam" id="PF00582"/>
    </source>
</evidence>
<dbReference type="Pfam" id="PF00582">
    <property type="entry name" value="Usp"/>
    <property type="match status" value="1"/>
</dbReference>
<accession>A0A7I8KIG7</accession>
<sequence>MEGKMNGGVAGSIMRQLSGKEEWGYGGGRGSRRWGRGGYGDRSLKHLEGVHRHIGDAGGGMVLKKRVMVVVDHTTRAKHAMMWALTHVANKGDVLTLLHIVSPHNDSHSPPLLADSLGALCKACKPEVEVEALVIQGPKLATVLSQVKKLEASVLVLGQGKPSAFCCLFASSQEDFVEQCINRADCLTLAVRKQSGGLGGYLVSTRWQKNFWLLA</sequence>
<evidence type="ECO:0000313" key="3">
    <source>
        <dbReference type="Proteomes" id="UP000663760"/>
    </source>
</evidence>
<gene>
    <name evidence="2" type="ORF">SI8410_05007448</name>
</gene>
<dbReference type="PANTHER" id="PTHR47125">
    <property type="entry name" value="ADENINE NUCLEOTIDE ALPHA HYDROLASES-LIKE SUPERFAMILY PROTEIN"/>
    <property type="match status" value="1"/>
</dbReference>